<comment type="caution">
    <text evidence="1">The sequence shown here is derived from an EMBL/GenBank/DDBJ whole genome shotgun (WGS) entry which is preliminary data.</text>
</comment>
<dbReference type="InParanoid" id="A0A6L2PHV7"/>
<dbReference type="GO" id="GO:0003676">
    <property type="term" value="F:nucleic acid binding"/>
    <property type="evidence" value="ECO:0007669"/>
    <property type="project" value="InterPro"/>
</dbReference>
<proteinExistence type="predicted"/>
<dbReference type="PANTHER" id="PTHR47326">
    <property type="entry name" value="TRANSPOSABLE ELEMENT TC3 TRANSPOSASE-LIKE PROTEIN"/>
    <property type="match status" value="1"/>
</dbReference>
<dbReference type="OrthoDB" id="9971063at2759"/>
<dbReference type="Gene3D" id="3.30.420.10">
    <property type="entry name" value="Ribonuclease H-like superfamily/Ribonuclease H"/>
    <property type="match status" value="1"/>
</dbReference>
<keyword evidence="2" id="KW-1185">Reference proteome</keyword>
<dbReference type="InterPro" id="IPR036397">
    <property type="entry name" value="RNaseH_sf"/>
</dbReference>
<dbReference type="PANTHER" id="PTHR47326:SF1">
    <property type="entry name" value="HTH PSQ-TYPE DOMAIN-CONTAINING PROTEIN"/>
    <property type="match status" value="1"/>
</dbReference>
<gene>
    <name evidence="1" type="ORF">Cfor_08524</name>
</gene>
<evidence type="ECO:0000313" key="2">
    <source>
        <dbReference type="Proteomes" id="UP000502823"/>
    </source>
</evidence>
<dbReference type="AlphaFoldDB" id="A0A6L2PHV7"/>
<evidence type="ECO:0000313" key="1">
    <source>
        <dbReference type="EMBL" id="GFG32004.1"/>
    </source>
</evidence>
<organism evidence="1 2">
    <name type="scientific">Coptotermes formosanus</name>
    <name type="common">Formosan subterranean termite</name>
    <dbReference type="NCBI Taxonomy" id="36987"/>
    <lineage>
        <taxon>Eukaryota</taxon>
        <taxon>Metazoa</taxon>
        <taxon>Ecdysozoa</taxon>
        <taxon>Arthropoda</taxon>
        <taxon>Hexapoda</taxon>
        <taxon>Insecta</taxon>
        <taxon>Pterygota</taxon>
        <taxon>Neoptera</taxon>
        <taxon>Polyneoptera</taxon>
        <taxon>Dictyoptera</taxon>
        <taxon>Blattodea</taxon>
        <taxon>Blattoidea</taxon>
        <taxon>Termitoidae</taxon>
        <taxon>Rhinotermitidae</taxon>
        <taxon>Coptotermes</taxon>
    </lineage>
</organism>
<name>A0A6L2PHV7_COPFO</name>
<reference evidence="2" key="1">
    <citation type="submission" date="2020-01" db="EMBL/GenBank/DDBJ databases">
        <title>Draft genome sequence of the Termite Coptotermes fromosanus.</title>
        <authorList>
            <person name="Itakura S."/>
            <person name="Yosikawa Y."/>
            <person name="Umezawa K."/>
        </authorList>
    </citation>
    <scope>NUCLEOTIDE SEQUENCE [LARGE SCALE GENOMIC DNA]</scope>
</reference>
<protein>
    <submittedName>
        <fullName evidence="1">Uncharacterized protein</fullName>
    </submittedName>
</protein>
<dbReference type="EMBL" id="BLKM01011093">
    <property type="protein sequence ID" value="GFG32004.1"/>
    <property type="molecule type" value="Genomic_DNA"/>
</dbReference>
<dbReference type="Proteomes" id="UP000502823">
    <property type="component" value="Unassembled WGS sequence"/>
</dbReference>
<sequence>MSDKANFYMSVYVKKQNRHHCAPNSAHELHRRSLHSAKVTAWCAISSHGLTGLICLRMRRGVRQLAMQSGIKLCWEYFWTMLPGRLIPRVGDITWPTRSPDPVVPDYFLWGYTESNIYETRPANIDNQKQRIREYFKGFSKEILESVMTAFPSQLQECMERHGGHPQKAKQ</sequence>
<accession>A0A6L2PHV7</accession>